<evidence type="ECO:0000313" key="1">
    <source>
        <dbReference type="EMBL" id="KAL5103774.1"/>
    </source>
</evidence>
<keyword evidence="2" id="KW-1185">Reference proteome</keyword>
<organism evidence="1 2">
    <name type="scientific">Taenia crassiceps</name>
    <dbReference type="NCBI Taxonomy" id="6207"/>
    <lineage>
        <taxon>Eukaryota</taxon>
        <taxon>Metazoa</taxon>
        <taxon>Spiralia</taxon>
        <taxon>Lophotrochozoa</taxon>
        <taxon>Platyhelminthes</taxon>
        <taxon>Cestoda</taxon>
        <taxon>Eucestoda</taxon>
        <taxon>Cyclophyllidea</taxon>
        <taxon>Taeniidae</taxon>
        <taxon>Taenia</taxon>
    </lineage>
</organism>
<name>A0ABR4Q288_9CEST</name>
<comment type="caution">
    <text evidence="1">The sequence shown here is derived from an EMBL/GenBank/DDBJ whole genome shotgun (WGS) entry which is preliminary data.</text>
</comment>
<evidence type="ECO:0000313" key="2">
    <source>
        <dbReference type="Proteomes" id="UP001651158"/>
    </source>
</evidence>
<sequence length="94" mass="10266">MCVALTVASGCLVDRVDLSRDFELVLLTTEEEEEVFIWLHFCSPLRCLSAPQMEEKNGKEEESTPMPCKPYATSIDAAKTVALSSADPGGTRQA</sequence>
<gene>
    <name evidence="1" type="ORF">TcWFU_008978</name>
</gene>
<reference evidence="1 2" key="1">
    <citation type="journal article" date="2022" name="Front. Cell. Infect. Microbiol.">
        <title>The Genomes of Two Strains of Taenia crassiceps the Animal Model for the Study of Human Cysticercosis.</title>
        <authorList>
            <person name="Bobes R.J."/>
            <person name="Estrada K."/>
            <person name="Rios-Valencia D.G."/>
            <person name="Calderon-Gallegos A."/>
            <person name="de la Torre P."/>
            <person name="Carrero J.C."/>
            <person name="Sanchez-Flores A."/>
            <person name="Laclette J.P."/>
        </authorList>
    </citation>
    <scope>NUCLEOTIDE SEQUENCE [LARGE SCALE GENOMIC DNA]</scope>
    <source>
        <strain evidence="1">WFUcys</strain>
    </source>
</reference>
<accession>A0ABR4Q288</accession>
<dbReference type="Proteomes" id="UP001651158">
    <property type="component" value="Unassembled WGS sequence"/>
</dbReference>
<protein>
    <submittedName>
        <fullName evidence="1">Uncharacterized protein</fullName>
    </submittedName>
</protein>
<dbReference type="EMBL" id="JAKROA010000016">
    <property type="protein sequence ID" value="KAL5103774.1"/>
    <property type="molecule type" value="Genomic_DNA"/>
</dbReference>
<proteinExistence type="predicted"/>